<proteinExistence type="predicted"/>
<dbReference type="Proteomes" id="UP000648187">
    <property type="component" value="Unassembled WGS sequence"/>
</dbReference>
<evidence type="ECO:0000313" key="1">
    <source>
        <dbReference type="EMBL" id="KAF9420494.1"/>
    </source>
</evidence>
<protein>
    <submittedName>
        <fullName evidence="1">Uncharacterized protein</fullName>
    </submittedName>
</protein>
<reference evidence="1" key="1">
    <citation type="submission" date="2020-08" db="EMBL/GenBank/DDBJ databases">
        <title>Spodoptera exigua strain:BAW_Kor-Di-RS1 Genome sequencing and assembly.</title>
        <authorList>
            <person name="Kim J."/>
            <person name="Nam H.Y."/>
            <person name="Kwon M."/>
            <person name="Choi J.H."/>
            <person name="Cho S.R."/>
            <person name="Kim G.-H."/>
        </authorList>
    </citation>
    <scope>NUCLEOTIDE SEQUENCE</scope>
    <source>
        <strain evidence="1">BAW_Kor-Di-RS1</strain>
        <tissue evidence="1">Whole-body</tissue>
    </source>
</reference>
<gene>
    <name evidence="1" type="ORF">HW555_003244</name>
</gene>
<evidence type="ECO:0000313" key="2">
    <source>
        <dbReference type="Proteomes" id="UP000648187"/>
    </source>
</evidence>
<organism evidence="1 2">
    <name type="scientific">Spodoptera exigua</name>
    <name type="common">Beet armyworm</name>
    <name type="synonym">Noctua fulgens</name>
    <dbReference type="NCBI Taxonomy" id="7107"/>
    <lineage>
        <taxon>Eukaryota</taxon>
        <taxon>Metazoa</taxon>
        <taxon>Ecdysozoa</taxon>
        <taxon>Arthropoda</taxon>
        <taxon>Hexapoda</taxon>
        <taxon>Insecta</taxon>
        <taxon>Pterygota</taxon>
        <taxon>Neoptera</taxon>
        <taxon>Endopterygota</taxon>
        <taxon>Lepidoptera</taxon>
        <taxon>Glossata</taxon>
        <taxon>Ditrysia</taxon>
        <taxon>Noctuoidea</taxon>
        <taxon>Noctuidae</taxon>
        <taxon>Amphipyrinae</taxon>
        <taxon>Spodoptera</taxon>
    </lineage>
</organism>
<dbReference type="EMBL" id="JACKWZ010000031">
    <property type="protein sequence ID" value="KAF9420494.1"/>
    <property type="molecule type" value="Genomic_DNA"/>
</dbReference>
<name>A0A835L6A9_SPOEX</name>
<sequence>MFTNSVWGNEKPQTTLFNFTQPAKATCGPILHESQHIEQQDQSSVMTQPPLHEKQLIQIYKKIKSESNTSEITTRSTAGSFSVS</sequence>
<comment type="caution">
    <text evidence="1">The sequence shown here is derived from an EMBL/GenBank/DDBJ whole genome shotgun (WGS) entry which is preliminary data.</text>
</comment>
<keyword evidence="2" id="KW-1185">Reference proteome</keyword>
<dbReference type="AlphaFoldDB" id="A0A835L6A9"/>
<accession>A0A835L6A9</accession>